<protein>
    <submittedName>
        <fullName evidence="3">Gem-associated protein 7</fullName>
    </submittedName>
</protein>
<organism evidence="3 4">
    <name type="scientific">Acipenser ruthenus</name>
    <name type="common">Sterlet sturgeon</name>
    <dbReference type="NCBI Taxonomy" id="7906"/>
    <lineage>
        <taxon>Eukaryota</taxon>
        <taxon>Metazoa</taxon>
        <taxon>Chordata</taxon>
        <taxon>Craniata</taxon>
        <taxon>Vertebrata</taxon>
        <taxon>Euteleostomi</taxon>
        <taxon>Actinopterygii</taxon>
        <taxon>Chondrostei</taxon>
        <taxon>Acipenseriformes</taxon>
        <taxon>Acipenseridae</taxon>
        <taxon>Acipenser</taxon>
    </lineage>
</organism>
<sequence length="262" mass="30448">MKKFKNIFAASFIFCLCVFVSDNNEIDASNGPVRLYHSLVTKWHQLLQVLDGVSRDPFSCWYFMQVLDGVSRDPFSRWYFMQVLDGVLRDPFSRWYFMQMLDGVSRDPFSRWYFMQLERQRIVMTHALFRRVMKTPVCVLRLPRGPDGTSRGFDPSSARYQALCTPTISASGPVDCVDLRSEQRARSFLRERYLRSLIAMVKRDAKFTMYEKVKVDAVFAGSDIDILNFQVEDLETPLGVQKEALIRCPDVISYSFEIDSSL</sequence>
<keyword evidence="1" id="KW-0732">Signal</keyword>
<keyword evidence="4" id="KW-1185">Reference proteome</keyword>
<feature type="chain" id="PRO_5019351157" evidence="1">
    <location>
        <begin position="29"/>
        <end position="262"/>
    </location>
</feature>
<gene>
    <name evidence="3" type="ORF">EOD39_13469</name>
</gene>
<dbReference type="Gene3D" id="2.30.30.100">
    <property type="match status" value="1"/>
</dbReference>
<dbReference type="PANTHER" id="PTHR14679">
    <property type="entry name" value="GEM-ASSOCIATED PROTEIN 7"/>
    <property type="match status" value="1"/>
</dbReference>
<feature type="signal peptide" evidence="1">
    <location>
        <begin position="1"/>
        <end position="28"/>
    </location>
</feature>
<dbReference type="CDD" id="cd11677">
    <property type="entry name" value="Gemin7"/>
    <property type="match status" value="1"/>
</dbReference>
<dbReference type="InterPro" id="IPR020338">
    <property type="entry name" value="SMN_gemin7"/>
</dbReference>
<dbReference type="InterPro" id="IPR024642">
    <property type="entry name" value="SUZ-C"/>
</dbReference>
<proteinExistence type="predicted"/>
<dbReference type="GO" id="GO:0000387">
    <property type="term" value="P:spliceosomal snRNP assembly"/>
    <property type="evidence" value="ECO:0007669"/>
    <property type="project" value="TreeGrafter"/>
</dbReference>
<accession>A0A444UIK2</accession>
<dbReference type="PROSITE" id="PS51938">
    <property type="entry name" value="SUZ_C"/>
    <property type="match status" value="1"/>
</dbReference>
<name>A0A444UIK2_ACIRT</name>
<dbReference type="AlphaFoldDB" id="A0A444UIK2"/>
<dbReference type="EMBL" id="SCEB01214495">
    <property type="protein sequence ID" value="RXM35026.1"/>
    <property type="molecule type" value="Genomic_DNA"/>
</dbReference>
<dbReference type="GO" id="GO:0034719">
    <property type="term" value="C:SMN-Sm protein complex"/>
    <property type="evidence" value="ECO:0007669"/>
    <property type="project" value="InterPro"/>
</dbReference>
<dbReference type="PANTHER" id="PTHR14679:SF1">
    <property type="entry name" value="GEM-ASSOCIATED PROTEIN 7"/>
    <property type="match status" value="1"/>
</dbReference>
<evidence type="ECO:0000256" key="1">
    <source>
        <dbReference type="SAM" id="SignalP"/>
    </source>
</evidence>
<reference evidence="3 4" key="1">
    <citation type="submission" date="2019-01" db="EMBL/GenBank/DDBJ databases">
        <title>Draft Genome and Complete Hox-Cluster Characterization of the Sterlet Sturgeon (Acipenser ruthenus).</title>
        <authorList>
            <person name="Wei Q."/>
        </authorList>
    </citation>
    <scope>NUCLEOTIDE SEQUENCE [LARGE SCALE GENOMIC DNA]</scope>
    <source>
        <strain evidence="3">WHYD16114868_AA</strain>
        <tissue evidence="3">Blood</tissue>
    </source>
</reference>
<evidence type="ECO:0000259" key="2">
    <source>
        <dbReference type="PROSITE" id="PS51938"/>
    </source>
</evidence>
<evidence type="ECO:0000313" key="4">
    <source>
        <dbReference type="Proteomes" id="UP000289886"/>
    </source>
</evidence>
<comment type="caution">
    <text evidence="3">The sequence shown here is derived from an EMBL/GenBank/DDBJ whole genome shotgun (WGS) entry which is preliminary data.</text>
</comment>
<dbReference type="Proteomes" id="UP000289886">
    <property type="component" value="Unassembled WGS sequence"/>
</dbReference>
<dbReference type="Pfam" id="PF11095">
    <property type="entry name" value="Gemin7"/>
    <property type="match status" value="1"/>
</dbReference>
<feature type="domain" description="SUZ-C" evidence="2">
    <location>
        <begin position="111"/>
        <end position="157"/>
    </location>
</feature>
<evidence type="ECO:0000313" key="3">
    <source>
        <dbReference type="EMBL" id="RXM35026.1"/>
    </source>
</evidence>